<dbReference type="PANTHER" id="PTHR23513:SF6">
    <property type="entry name" value="MAJOR FACILITATOR SUPERFAMILY ASSOCIATED DOMAIN-CONTAINING PROTEIN"/>
    <property type="match status" value="1"/>
</dbReference>
<dbReference type="GO" id="GO:0005886">
    <property type="term" value="C:plasma membrane"/>
    <property type="evidence" value="ECO:0007669"/>
    <property type="project" value="UniProtKB-SubCell"/>
</dbReference>
<evidence type="ECO:0000256" key="3">
    <source>
        <dbReference type="ARBA" id="ARBA00022692"/>
    </source>
</evidence>
<keyword evidence="10" id="KW-1185">Reference proteome</keyword>
<dbReference type="InterPro" id="IPR020846">
    <property type="entry name" value="MFS_dom"/>
</dbReference>
<evidence type="ECO:0000313" key="9">
    <source>
        <dbReference type="EMBL" id="KAA9394587.1"/>
    </source>
</evidence>
<keyword evidence="5 7" id="KW-0472">Membrane</keyword>
<dbReference type="EMBL" id="SZWF01000006">
    <property type="protein sequence ID" value="KAA9394587.1"/>
    <property type="molecule type" value="Genomic_DNA"/>
</dbReference>
<dbReference type="Gene3D" id="1.20.1250.20">
    <property type="entry name" value="MFS general substrate transporter like domains"/>
    <property type="match status" value="1"/>
</dbReference>
<evidence type="ECO:0000256" key="6">
    <source>
        <dbReference type="SAM" id="MobiDB-lite"/>
    </source>
</evidence>
<accession>A0A5J5KXT6</accession>
<keyword evidence="4 7" id="KW-1133">Transmembrane helix</keyword>
<gene>
    <name evidence="9" type="ORF">FCK90_06675</name>
</gene>
<evidence type="ECO:0000256" key="4">
    <source>
        <dbReference type="ARBA" id="ARBA00022989"/>
    </source>
</evidence>
<protein>
    <submittedName>
        <fullName evidence="9">MFS transporter</fullName>
    </submittedName>
</protein>
<feature type="transmembrane region" description="Helical" evidence="7">
    <location>
        <begin position="23"/>
        <end position="49"/>
    </location>
</feature>
<feature type="transmembrane region" description="Helical" evidence="7">
    <location>
        <begin position="326"/>
        <end position="343"/>
    </location>
</feature>
<dbReference type="AlphaFoldDB" id="A0A5J5KXT6"/>
<evidence type="ECO:0000256" key="2">
    <source>
        <dbReference type="ARBA" id="ARBA00022475"/>
    </source>
</evidence>
<evidence type="ECO:0000256" key="1">
    <source>
        <dbReference type="ARBA" id="ARBA00004651"/>
    </source>
</evidence>
<evidence type="ECO:0000259" key="8">
    <source>
        <dbReference type="PROSITE" id="PS50850"/>
    </source>
</evidence>
<name>A0A5J5KXT6_9MICC</name>
<dbReference type="PROSITE" id="PS50850">
    <property type="entry name" value="MFS"/>
    <property type="match status" value="1"/>
</dbReference>
<proteinExistence type="predicted"/>
<feature type="transmembrane region" description="Helical" evidence="7">
    <location>
        <begin position="274"/>
        <end position="294"/>
    </location>
</feature>
<dbReference type="CDD" id="cd06173">
    <property type="entry name" value="MFS_MefA_like"/>
    <property type="match status" value="1"/>
</dbReference>
<evidence type="ECO:0000256" key="7">
    <source>
        <dbReference type="SAM" id="Phobius"/>
    </source>
</evidence>
<feature type="domain" description="Major facilitator superfamily (MFS) profile" evidence="8">
    <location>
        <begin position="1"/>
        <end position="441"/>
    </location>
</feature>
<dbReference type="Pfam" id="PF07690">
    <property type="entry name" value="MFS_1"/>
    <property type="match status" value="1"/>
</dbReference>
<feature type="transmembrane region" description="Helical" evidence="7">
    <location>
        <begin position="91"/>
        <end position="110"/>
    </location>
</feature>
<sequence length="477" mass="50963">MALTDPGAVDRALRSPQQRHHTFLSILVNTAVASLSTSYLWFACTFWIYLETRNVIATGAIGGAFMLLIALTSISFGTLVDRFRKLDVMRAATFFALIMFLIAGVVYLMAPDDELPRLDRPWFWAYALLILVGAVVENIRAIALATTVTILIDPDKRANANGLVGMVQGMAFIVTSVVAGLSIGLLGMGWTHLITVVLTAATLVHLLFLSMPEELRPAATDAHGGFDLKGSWRAVAAVSGLFALILFSTFNNFIGGVYMALMDPYGLELFAVEVWGVVFALGGTGFIVGGALIGKFGLGRNPLRTLLLAVLVMGVLGGLFTVREWAWLYVVGIWLYMMLVPAVEAAEQTVIQRVVPLERQGRVFGFAGAFEASAAPVTAFVIAPIAELWIIPWSRSADGASALSPLLGDGTSRGIALIFLGAGIVMVIAALVAFLTPVYRRISREYAVAAEEDEHAEKASAPGAAPGERPSPSSGDL</sequence>
<feature type="transmembrane region" description="Helical" evidence="7">
    <location>
        <begin position="192"/>
        <end position="211"/>
    </location>
</feature>
<dbReference type="InterPro" id="IPR036259">
    <property type="entry name" value="MFS_trans_sf"/>
</dbReference>
<evidence type="ECO:0000313" key="10">
    <source>
        <dbReference type="Proteomes" id="UP000325957"/>
    </source>
</evidence>
<dbReference type="InterPro" id="IPR011701">
    <property type="entry name" value="MFS"/>
</dbReference>
<feature type="transmembrane region" description="Helical" evidence="7">
    <location>
        <begin position="301"/>
        <end position="320"/>
    </location>
</feature>
<comment type="caution">
    <text evidence="9">The sequence shown here is derived from an EMBL/GenBank/DDBJ whole genome shotgun (WGS) entry which is preliminary data.</text>
</comment>
<dbReference type="SUPFAM" id="SSF103473">
    <property type="entry name" value="MFS general substrate transporter"/>
    <property type="match status" value="1"/>
</dbReference>
<feature type="transmembrane region" description="Helical" evidence="7">
    <location>
        <begin position="55"/>
        <end position="79"/>
    </location>
</feature>
<organism evidence="9 10">
    <name type="scientific">Kocuria coralli</name>
    <dbReference type="NCBI Taxonomy" id="1461025"/>
    <lineage>
        <taxon>Bacteria</taxon>
        <taxon>Bacillati</taxon>
        <taxon>Actinomycetota</taxon>
        <taxon>Actinomycetes</taxon>
        <taxon>Micrococcales</taxon>
        <taxon>Micrococcaceae</taxon>
        <taxon>Kocuria</taxon>
    </lineage>
</organism>
<keyword evidence="2" id="KW-1003">Cell membrane</keyword>
<comment type="subcellular location">
    <subcellularLocation>
        <location evidence="1">Cell membrane</location>
        <topology evidence="1">Multi-pass membrane protein</topology>
    </subcellularLocation>
</comment>
<dbReference type="PANTHER" id="PTHR23513">
    <property type="entry name" value="INTEGRAL MEMBRANE EFFLUX PROTEIN-RELATED"/>
    <property type="match status" value="1"/>
</dbReference>
<dbReference type="OrthoDB" id="7441468at2"/>
<evidence type="ECO:0000256" key="5">
    <source>
        <dbReference type="ARBA" id="ARBA00023136"/>
    </source>
</evidence>
<feature type="transmembrane region" description="Helical" evidence="7">
    <location>
        <begin position="232"/>
        <end position="254"/>
    </location>
</feature>
<feature type="region of interest" description="Disordered" evidence="6">
    <location>
        <begin position="453"/>
        <end position="477"/>
    </location>
</feature>
<dbReference type="GO" id="GO:0022857">
    <property type="term" value="F:transmembrane transporter activity"/>
    <property type="evidence" value="ECO:0007669"/>
    <property type="project" value="InterPro"/>
</dbReference>
<feature type="transmembrane region" description="Helical" evidence="7">
    <location>
        <begin position="122"/>
        <end position="151"/>
    </location>
</feature>
<feature type="transmembrane region" description="Helical" evidence="7">
    <location>
        <begin position="363"/>
        <end position="386"/>
    </location>
</feature>
<keyword evidence="3 7" id="KW-0812">Transmembrane</keyword>
<feature type="transmembrane region" description="Helical" evidence="7">
    <location>
        <begin position="163"/>
        <end position="186"/>
    </location>
</feature>
<reference evidence="9 10" key="1">
    <citation type="submission" date="2019-05" db="EMBL/GenBank/DDBJ databases">
        <title>Kocuria coralli sp. nov., a novel actinobacterium isolated from coral reef seawater.</title>
        <authorList>
            <person name="Li J."/>
        </authorList>
    </citation>
    <scope>NUCLEOTIDE SEQUENCE [LARGE SCALE GENOMIC DNA]</scope>
    <source>
        <strain evidence="9 10">SCSIO 13007</strain>
    </source>
</reference>
<dbReference type="Proteomes" id="UP000325957">
    <property type="component" value="Unassembled WGS sequence"/>
</dbReference>
<feature type="transmembrane region" description="Helical" evidence="7">
    <location>
        <begin position="414"/>
        <end position="435"/>
    </location>
</feature>